<reference evidence="2" key="2">
    <citation type="submission" date="2021-04" db="EMBL/GenBank/DDBJ databases">
        <authorList>
            <person name="Gilroy R."/>
        </authorList>
    </citation>
    <scope>NUCLEOTIDE SEQUENCE</scope>
    <source>
        <strain evidence="2">CHK185-5351</strain>
    </source>
</reference>
<comment type="caution">
    <text evidence="2">The sequence shown here is derived from an EMBL/GenBank/DDBJ whole genome shotgun (WGS) entry which is preliminary data.</text>
</comment>
<reference evidence="2" key="1">
    <citation type="journal article" date="2021" name="PeerJ">
        <title>Extensive microbial diversity within the chicken gut microbiome revealed by metagenomics and culture.</title>
        <authorList>
            <person name="Gilroy R."/>
            <person name="Ravi A."/>
            <person name="Getino M."/>
            <person name="Pursley I."/>
            <person name="Horton D.L."/>
            <person name="Alikhan N.F."/>
            <person name="Baker D."/>
            <person name="Gharbi K."/>
            <person name="Hall N."/>
            <person name="Watson M."/>
            <person name="Adriaenssens E.M."/>
            <person name="Foster-Nyarko E."/>
            <person name="Jarju S."/>
            <person name="Secka A."/>
            <person name="Antonio M."/>
            <person name="Oren A."/>
            <person name="Chaudhuri R.R."/>
            <person name="La Ragione R."/>
            <person name="Hildebrand F."/>
            <person name="Pallen M.J."/>
        </authorList>
    </citation>
    <scope>NUCLEOTIDE SEQUENCE</scope>
    <source>
        <strain evidence="2">CHK185-5351</strain>
    </source>
</reference>
<evidence type="ECO:0000256" key="1">
    <source>
        <dbReference type="SAM" id="MobiDB-lite"/>
    </source>
</evidence>
<dbReference type="EMBL" id="DWWU01000021">
    <property type="protein sequence ID" value="HJC15200.1"/>
    <property type="molecule type" value="Genomic_DNA"/>
</dbReference>
<dbReference type="AlphaFoldDB" id="A0A9D2N9W5"/>
<organism evidence="2 3">
    <name type="scientific">Candidatus Fusicatenibacter intestinigallinarum</name>
    <dbReference type="NCBI Taxonomy" id="2838598"/>
    <lineage>
        <taxon>Bacteria</taxon>
        <taxon>Bacillati</taxon>
        <taxon>Bacillota</taxon>
        <taxon>Clostridia</taxon>
        <taxon>Lachnospirales</taxon>
        <taxon>Lachnospiraceae</taxon>
        <taxon>Fusicatenibacter</taxon>
    </lineage>
</organism>
<dbReference type="Proteomes" id="UP000823849">
    <property type="component" value="Unassembled WGS sequence"/>
</dbReference>
<gene>
    <name evidence="2" type="ORF">H9705_05150</name>
</gene>
<accession>A0A9D2N9W5</accession>
<evidence type="ECO:0000313" key="2">
    <source>
        <dbReference type="EMBL" id="HJC15200.1"/>
    </source>
</evidence>
<sequence length="63" mass="6996">MFFINGSAGSSGRLLNRTERPEHGNISEPDGNPDAEIRSDALLPFMFSSELSDNLARDRKKTE</sequence>
<feature type="region of interest" description="Disordered" evidence="1">
    <location>
        <begin position="1"/>
        <end position="37"/>
    </location>
</feature>
<name>A0A9D2N9W5_9FIRM</name>
<proteinExistence type="predicted"/>
<evidence type="ECO:0000313" key="3">
    <source>
        <dbReference type="Proteomes" id="UP000823849"/>
    </source>
</evidence>
<protein>
    <submittedName>
        <fullName evidence="2">Uncharacterized protein</fullName>
    </submittedName>
</protein>
<feature type="compositionally biased region" description="Basic and acidic residues" evidence="1">
    <location>
        <begin position="16"/>
        <end position="25"/>
    </location>
</feature>